<dbReference type="Proteomes" id="UP000533900">
    <property type="component" value="Unassembled WGS sequence"/>
</dbReference>
<dbReference type="CDD" id="cd12956">
    <property type="entry name" value="CBM_SusE-F_like"/>
    <property type="match status" value="2"/>
</dbReference>
<feature type="signal peptide" evidence="1">
    <location>
        <begin position="1"/>
        <end position="21"/>
    </location>
</feature>
<accession>A0A842INU0</accession>
<proteinExistence type="predicted"/>
<feature type="chain" id="PRO_5032896841" evidence="1">
    <location>
        <begin position="22"/>
        <end position="452"/>
    </location>
</feature>
<evidence type="ECO:0000259" key="2">
    <source>
        <dbReference type="Pfam" id="PF14292"/>
    </source>
</evidence>
<keyword evidence="4" id="KW-1185">Reference proteome</keyword>
<dbReference type="RefSeq" id="WP_185788006.1">
    <property type="nucleotide sequence ID" value="NZ_JACLCP010000001.1"/>
</dbReference>
<dbReference type="Pfam" id="PF14292">
    <property type="entry name" value="SusE"/>
    <property type="match status" value="1"/>
</dbReference>
<evidence type="ECO:0000313" key="3">
    <source>
        <dbReference type="EMBL" id="MBC2844325.1"/>
    </source>
</evidence>
<gene>
    <name evidence="3" type="ORF">H7F21_04410</name>
</gene>
<feature type="domain" description="SusE outer membrane protein" evidence="2">
    <location>
        <begin position="25"/>
        <end position="116"/>
    </location>
</feature>
<protein>
    <submittedName>
        <fullName evidence="3">SusE domain-containing protein</fullName>
    </submittedName>
</protein>
<name>A0A842INU0_9FLAO</name>
<reference evidence="3" key="1">
    <citation type="submission" date="2020-08" db="EMBL/GenBank/DDBJ databases">
        <title>Winogradskyella ouciana sp. nov., isolated from the hadal seawater of the Mariana Trench.</title>
        <authorList>
            <person name="He X."/>
        </authorList>
    </citation>
    <scope>NUCLEOTIDE SEQUENCE [LARGE SCALE GENOMIC DNA]</scope>
    <source>
        <strain evidence="3">KCTC 52348</strain>
    </source>
</reference>
<sequence>MKKLSILGLFIFALISFNSCETEDDVVFTTQDPEGFVFTNSVQDNYILSTSTTGNLGERFTWGNADFGTSTNVTYQLQSSISGDFTDANVVEESINNEIAMTIGQMMTIAIEAGLDDDPDSAAPNTGSFSVRLRAFPGDNGSGTEAFSNALVLNVELLEQMDTGGSEIMPASWGVVGSGYNDWGGAGPDGTFYTSSEADVIVTYVTLVDGEIKFRENDTWGGDLGDANGDGVLDADPDNNIAVTAGNYKITINTSTNAYTIEPFSWGIVGSAWNDWGGAGPDAKTYYDYTTDTFKVGVRLMDGEMKLRFNNTWGGDYGDANGDGILDQDADNNIAVTAGHYLLTVNLNDLSYTLEASDVWGVVGSGFNDWGGAGDDFALTQVNPNVYVGDLAALIDGEIKFRNNNTWGGDFGDAGGDGILDQDPDNNIAVTAGNYRIRIDFNDNSYQLNRIN</sequence>
<dbReference type="AlphaFoldDB" id="A0A842INU0"/>
<dbReference type="Gene3D" id="2.60.40.3620">
    <property type="match status" value="3"/>
</dbReference>
<comment type="caution">
    <text evidence="3">The sequence shown here is derived from an EMBL/GenBank/DDBJ whole genome shotgun (WGS) entry which is preliminary data.</text>
</comment>
<evidence type="ECO:0000313" key="4">
    <source>
        <dbReference type="Proteomes" id="UP000533900"/>
    </source>
</evidence>
<organism evidence="3 4">
    <name type="scientific">Winogradskyella flava</name>
    <dbReference type="NCBI Taxonomy" id="1884876"/>
    <lineage>
        <taxon>Bacteria</taxon>
        <taxon>Pseudomonadati</taxon>
        <taxon>Bacteroidota</taxon>
        <taxon>Flavobacteriia</taxon>
        <taxon>Flavobacteriales</taxon>
        <taxon>Flavobacteriaceae</taxon>
        <taxon>Winogradskyella</taxon>
    </lineage>
</organism>
<evidence type="ECO:0000256" key="1">
    <source>
        <dbReference type="SAM" id="SignalP"/>
    </source>
</evidence>
<keyword evidence="1" id="KW-0732">Signal</keyword>
<dbReference type="EMBL" id="JACLCP010000001">
    <property type="protein sequence ID" value="MBC2844325.1"/>
    <property type="molecule type" value="Genomic_DNA"/>
</dbReference>
<dbReference type="InterPro" id="IPR025970">
    <property type="entry name" value="SusE"/>
</dbReference>